<organism evidence="1 2">
    <name type="scientific">Paenarthrobacter nicotinovorans</name>
    <name type="common">Arthrobacter nicotinovorans</name>
    <dbReference type="NCBI Taxonomy" id="29320"/>
    <lineage>
        <taxon>Bacteria</taxon>
        <taxon>Bacillati</taxon>
        <taxon>Actinomycetota</taxon>
        <taxon>Actinomycetes</taxon>
        <taxon>Micrococcales</taxon>
        <taxon>Micrococcaceae</taxon>
        <taxon>Paenarthrobacter</taxon>
    </lineage>
</organism>
<protein>
    <recommendedName>
        <fullName evidence="3">FHA domain-containing protein</fullName>
    </recommendedName>
</protein>
<name>A0ABT9TPB6_PAENI</name>
<dbReference type="EMBL" id="JAUSSW010000007">
    <property type="protein sequence ID" value="MDQ0103079.1"/>
    <property type="molecule type" value="Genomic_DNA"/>
</dbReference>
<comment type="caution">
    <text evidence="1">The sequence shown here is derived from an EMBL/GenBank/DDBJ whole genome shotgun (WGS) entry which is preliminary data.</text>
</comment>
<evidence type="ECO:0008006" key="3">
    <source>
        <dbReference type="Google" id="ProtNLM"/>
    </source>
</evidence>
<evidence type="ECO:0000313" key="1">
    <source>
        <dbReference type="EMBL" id="MDQ0103079.1"/>
    </source>
</evidence>
<dbReference type="Proteomes" id="UP001244563">
    <property type="component" value="Unassembled WGS sequence"/>
</dbReference>
<sequence length="160" mass="17145">MRPVTCPPNSPLATEVAATKPDLGHAESCHAPTKEVLVPGGVTLSINPEARVYASLYEPRVHRISVGTECPVPVAIQNLGFTTSSIHAEIIEPKDGSVHLTWEPEPLTGSAVDHRIIGVTSQLGGFVEVTISFCLPFGLPDLGERDRIRLVLCVAPHEEI</sequence>
<keyword evidence="2" id="KW-1185">Reference proteome</keyword>
<evidence type="ECO:0000313" key="2">
    <source>
        <dbReference type="Proteomes" id="UP001244563"/>
    </source>
</evidence>
<accession>A0ABT9TPB6</accession>
<gene>
    <name evidence="1" type="ORF">J2T10_002736</name>
</gene>
<reference evidence="1 2" key="1">
    <citation type="submission" date="2023-07" db="EMBL/GenBank/DDBJ databases">
        <title>Sorghum-associated microbial communities from plants grown in Nebraska, USA.</title>
        <authorList>
            <person name="Schachtman D."/>
        </authorList>
    </citation>
    <scope>NUCLEOTIDE SEQUENCE [LARGE SCALE GENOMIC DNA]</scope>
    <source>
        <strain evidence="1 2">CC523</strain>
    </source>
</reference>
<proteinExistence type="predicted"/>